<evidence type="ECO:0000259" key="2">
    <source>
        <dbReference type="PROSITE" id="PS51444"/>
    </source>
</evidence>
<dbReference type="AlphaFoldDB" id="A0AAD9PEH3"/>
<dbReference type="Proteomes" id="UP001209878">
    <property type="component" value="Unassembled WGS sequence"/>
</dbReference>
<evidence type="ECO:0000313" key="3">
    <source>
        <dbReference type="EMBL" id="KAK2193295.1"/>
    </source>
</evidence>
<sequence length="251" mass="28473">MSSKDVQQILSLVLTFGNYMNGGTARGQADGFDLEILAKLKDVKSKYVRLYSADPSTDRSVLPLPEPSDITKASLINFEDIEQELKKVAASLQVCIKRMSKVIQESAEDSIEPFKSHMMSFVDRATVEIREQEANLDDAKKRFDLCCLYFAIKLKPGEKVVYPKDFFGLWKNFCVDFKDYWKTEQQKVLKERLKEAHERVKQMKEDKRANVSTTLTKGKKGLSPLCTEAGTAALMRGRTCTMSTLKDSRST</sequence>
<evidence type="ECO:0000313" key="4">
    <source>
        <dbReference type="Proteomes" id="UP001209878"/>
    </source>
</evidence>
<dbReference type="InterPro" id="IPR015425">
    <property type="entry name" value="FH2_Formin"/>
</dbReference>
<dbReference type="PANTHER" id="PTHR45920:SF7">
    <property type="entry name" value="FORMIN-G"/>
    <property type="match status" value="1"/>
</dbReference>
<name>A0AAD9PEH3_RIDPI</name>
<feature type="domain" description="FH2" evidence="2">
    <location>
        <begin position="1"/>
        <end position="203"/>
    </location>
</feature>
<dbReference type="Pfam" id="PF02181">
    <property type="entry name" value="FH2"/>
    <property type="match status" value="1"/>
</dbReference>
<dbReference type="GO" id="GO:0005856">
    <property type="term" value="C:cytoskeleton"/>
    <property type="evidence" value="ECO:0007669"/>
    <property type="project" value="TreeGrafter"/>
</dbReference>
<dbReference type="GO" id="GO:0051015">
    <property type="term" value="F:actin filament binding"/>
    <property type="evidence" value="ECO:0007669"/>
    <property type="project" value="TreeGrafter"/>
</dbReference>
<dbReference type="Gene3D" id="1.20.58.2220">
    <property type="entry name" value="Formin, FH2 domain"/>
    <property type="match status" value="1"/>
</dbReference>
<accession>A0AAD9PEH3</accession>
<dbReference type="PANTHER" id="PTHR45920">
    <property type="entry name" value="FORMIN HOMOLOGY 2 DOMAIN CONTAINING, ISOFORM I"/>
    <property type="match status" value="1"/>
</dbReference>
<comment type="similarity">
    <text evidence="1">Belongs to the formin homology family. Cappuccino subfamily.</text>
</comment>
<dbReference type="InterPro" id="IPR042201">
    <property type="entry name" value="FH2_Formin_sf"/>
</dbReference>
<proteinExistence type="inferred from homology"/>
<dbReference type="GO" id="GO:0005737">
    <property type="term" value="C:cytoplasm"/>
    <property type="evidence" value="ECO:0007669"/>
    <property type="project" value="UniProtKB-ARBA"/>
</dbReference>
<gene>
    <name evidence="3" type="ORF">NP493_16g12001</name>
</gene>
<comment type="caution">
    <text evidence="3">The sequence shown here is derived from an EMBL/GenBank/DDBJ whole genome shotgun (WGS) entry which is preliminary data.</text>
</comment>
<evidence type="ECO:0000256" key="1">
    <source>
        <dbReference type="ARBA" id="ARBA00005271"/>
    </source>
</evidence>
<keyword evidence="4" id="KW-1185">Reference proteome</keyword>
<dbReference type="EMBL" id="JAODUO010000015">
    <property type="protein sequence ID" value="KAK2193295.1"/>
    <property type="molecule type" value="Genomic_DNA"/>
</dbReference>
<protein>
    <recommendedName>
        <fullName evidence="2">FH2 domain-containing protein</fullName>
    </recommendedName>
</protein>
<dbReference type="GO" id="GO:0030866">
    <property type="term" value="P:cortical actin cytoskeleton organization"/>
    <property type="evidence" value="ECO:0007669"/>
    <property type="project" value="TreeGrafter"/>
</dbReference>
<dbReference type="PROSITE" id="PS51444">
    <property type="entry name" value="FH2"/>
    <property type="match status" value="1"/>
</dbReference>
<dbReference type="SUPFAM" id="SSF101447">
    <property type="entry name" value="Formin homology 2 domain (FH2 domain)"/>
    <property type="match status" value="1"/>
</dbReference>
<reference evidence="3" key="1">
    <citation type="journal article" date="2023" name="Mol. Biol. Evol.">
        <title>Third-Generation Sequencing Reveals the Adaptive Role of the Epigenome in Three Deep-Sea Polychaetes.</title>
        <authorList>
            <person name="Perez M."/>
            <person name="Aroh O."/>
            <person name="Sun Y."/>
            <person name="Lan Y."/>
            <person name="Juniper S.K."/>
            <person name="Young C.R."/>
            <person name="Angers B."/>
            <person name="Qian P.Y."/>
        </authorList>
    </citation>
    <scope>NUCLEOTIDE SEQUENCE</scope>
    <source>
        <strain evidence="3">R07B-5</strain>
    </source>
</reference>
<organism evidence="3 4">
    <name type="scientific">Ridgeia piscesae</name>
    <name type="common">Tubeworm</name>
    <dbReference type="NCBI Taxonomy" id="27915"/>
    <lineage>
        <taxon>Eukaryota</taxon>
        <taxon>Metazoa</taxon>
        <taxon>Spiralia</taxon>
        <taxon>Lophotrochozoa</taxon>
        <taxon>Annelida</taxon>
        <taxon>Polychaeta</taxon>
        <taxon>Sedentaria</taxon>
        <taxon>Canalipalpata</taxon>
        <taxon>Sabellida</taxon>
        <taxon>Siboglinidae</taxon>
        <taxon>Ridgeia</taxon>
    </lineage>
</organism>